<reference evidence="1" key="1">
    <citation type="submission" date="2014-09" db="EMBL/GenBank/DDBJ databases">
        <authorList>
            <person name="Magalhaes I.L.F."/>
            <person name="Oliveira U."/>
            <person name="Santos F.R."/>
            <person name="Vidigal T.H.D.A."/>
            <person name="Brescovit A.D."/>
            <person name="Santos A.J."/>
        </authorList>
    </citation>
    <scope>NUCLEOTIDE SEQUENCE</scope>
    <source>
        <tissue evidence="1">Shoot tissue taken approximately 20 cm above the soil surface</tissue>
    </source>
</reference>
<reference evidence="1" key="2">
    <citation type="journal article" date="2015" name="Data Brief">
        <title>Shoot transcriptome of the giant reed, Arundo donax.</title>
        <authorList>
            <person name="Barrero R.A."/>
            <person name="Guerrero F.D."/>
            <person name="Moolhuijzen P."/>
            <person name="Goolsby J.A."/>
            <person name="Tidwell J."/>
            <person name="Bellgard S.E."/>
            <person name="Bellgard M.I."/>
        </authorList>
    </citation>
    <scope>NUCLEOTIDE SEQUENCE</scope>
    <source>
        <tissue evidence="1">Shoot tissue taken approximately 20 cm above the soil surface</tissue>
    </source>
</reference>
<dbReference type="AlphaFoldDB" id="A0A0A9DTD8"/>
<dbReference type="EMBL" id="GBRH01208965">
    <property type="protein sequence ID" value="JAD88930.1"/>
    <property type="molecule type" value="Transcribed_RNA"/>
</dbReference>
<protein>
    <submittedName>
        <fullName evidence="1">Uncharacterized protein</fullName>
    </submittedName>
</protein>
<sequence length="44" mass="5026">MNQSTKTLNSNFISKISIEKVLYYSTLSTLNNMHLPISIEQLPI</sequence>
<organism evidence="1">
    <name type="scientific">Arundo donax</name>
    <name type="common">Giant reed</name>
    <name type="synonym">Donax arundinaceus</name>
    <dbReference type="NCBI Taxonomy" id="35708"/>
    <lineage>
        <taxon>Eukaryota</taxon>
        <taxon>Viridiplantae</taxon>
        <taxon>Streptophyta</taxon>
        <taxon>Embryophyta</taxon>
        <taxon>Tracheophyta</taxon>
        <taxon>Spermatophyta</taxon>
        <taxon>Magnoliopsida</taxon>
        <taxon>Liliopsida</taxon>
        <taxon>Poales</taxon>
        <taxon>Poaceae</taxon>
        <taxon>PACMAD clade</taxon>
        <taxon>Arundinoideae</taxon>
        <taxon>Arundineae</taxon>
        <taxon>Arundo</taxon>
    </lineage>
</organism>
<evidence type="ECO:0000313" key="1">
    <source>
        <dbReference type="EMBL" id="JAD88930.1"/>
    </source>
</evidence>
<name>A0A0A9DTD8_ARUDO</name>
<proteinExistence type="predicted"/>
<accession>A0A0A9DTD8</accession>